<protein>
    <submittedName>
        <fullName evidence="1">Uncharacterized protein</fullName>
    </submittedName>
</protein>
<dbReference type="EMBL" id="BAAALT010000083">
    <property type="protein sequence ID" value="GAA1806300.1"/>
    <property type="molecule type" value="Genomic_DNA"/>
</dbReference>
<name>A0ABN2M210_9ACTN</name>
<sequence>MQLVLVERLAGEQHLTGVVLDEKDVDGVGGGRRLSHGGSLGRSGLCLARPVYDSSSGLTLTVARYAGWIQSSGTVEEVRALGTHSLVTGCDSARTGRTG</sequence>
<keyword evidence="2" id="KW-1185">Reference proteome</keyword>
<evidence type="ECO:0000313" key="1">
    <source>
        <dbReference type="EMBL" id="GAA1806300.1"/>
    </source>
</evidence>
<accession>A0ABN2M210</accession>
<dbReference type="Proteomes" id="UP001500218">
    <property type="component" value="Unassembled WGS sequence"/>
</dbReference>
<reference evidence="1 2" key="1">
    <citation type="journal article" date="2019" name="Int. J. Syst. Evol. Microbiol.">
        <title>The Global Catalogue of Microorganisms (GCM) 10K type strain sequencing project: providing services to taxonomists for standard genome sequencing and annotation.</title>
        <authorList>
            <consortium name="The Broad Institute Genomics Platform"/>
            <consortium name="The Broad Institute Genome Sequencing Center for Infectious Disease"/>
            <person name="Wu L."/>
            <person name="Ma J."/>
        </authorList>
    </citation>
    <scope>NUCLEOTIDE SEQUENCE [LARGE SCALE GENOMIC DNA]</scope>
    <source>
        <strain evidence="1 2">JCM 13250</strain>
    </source>
</reference>
<proteinExistence type="predicted"/>
<comment type="caution">
    <text evidence="1">The sequence shown here is derived from an EMBL/GenBank/DDBJ whole genome shotgun (WGS) entry which is preliminary data.</text>
</comment>
<organism evidence="1 2">
    <name type="scientific">Luedemannella flava</name>
    <dbReference type="NCBI Taxonomy" id="349316"/>
    <lineage>
        <taxon>Bacteria</taxon>
        <taxon>Bacillati</taxon>
        <taxon>Actinomycetota</taxon>
        <taxon>Actinomycetes</taxon>
        <taxon>Micromonosporales</taxon>
        <taxon>Micromonosporaceae</taxon>
        <taxon>Luedemannella</taxon>
    </lineage>
</organism>
<gene>
    <name evidence="1" type="ORF">GCM10009682_30270</name>
</gene>
<evidence type="ECO:0000313" key="2">
    <source>
        <dbReference type="Proteomes" id="UP001500218"/>
    </source>
</evidence>